<dbReference type="Pfam" id="PF14246">
    <property type="entry name" value="TetR_C_7"/>
    <property type="match status" value="1"/>
</dbReference>
<dbReference type="GO" id="GO:0000976">
    <property type="term" value="F:transcription cis-regulatory region binding"/>
    <property type="evidence" value="ECO:0007669"/>
    <property type="project" value="TreeGrafter"/>
</dbReference>
<keyword evidence="5" id="KW-1185">Reference proteome</keyword>
<dbReference type="PROSITE" id="PS50977">
    <property type="entry name" value="HTH_TETR_2"/>
    <property type="match status" value="1"/>
</dbReference>
<comment type="caution">
    <text evidence="2">Lacks conserved residue(s) required for the propagation of feature annotation.</text>
</comment>
<proteinExistence type="predicted"/>
<dbReference type="InterPro" id="IPR050109">
    <property type="entry name" value="HTH-type_TetR-like_transc_reg"/>
</dbReference>
<name>A0A239I405_9SPHN</name>
<evidence type="ECO:0000313" key="5">
    <source>
        <dbReference type="Proteomes" id="UP000198339"/>
    </source>
</evidence>
<sequence>MSLIAENLGGSKGTLWRYFPSKEALFKAVIEHEAAKFRRELIVDLDLADDLQPSLLRFCRRLIQLIVSPDALALRRVVTAEAVRFPDVGCFFYSKAPARLHSALAEALKAGMTKGLLREADPLEAAEVLAALCHSRCYRRAAFALTSSVSLNEIDADAALAVDIFLRSYQRQSGL</sequence>
<dbReference type="AlphaFoldDB" id="A0A239I405"/>
<evidence type="ECO:0000256" key="2">
    <source>
        <dbReference type="PROSITE-ProRule" id="PRU00335"/>
    </source>
</evidence>
<dbReference type="InterPro" id="IPR039536">
    <property type="entry name" value="TetR_C_Proteobacteria"/>
</dbReference>
<evidence type="ECO:0000256" key="1">
    <source>
        <dbReference type="ARBA" id="ARBA00023125"/>
    </source>
</evidence>
<accession>A0A239I405</accession>
<dbReference type="Gene3D" id="1.10.357.10">
    <property type="entry name" value="Tetracycline Repressor, domain 2"/>
    <property type="match status" value="1"/>
</dbReference>
<reference evidence="4 5" key="1">
    <citation type="submission" date="2017-06" db="EMBL/GenBank/DDBJ databases">
        <authorList>
            <person name="Kim H.J."/>
            <person name="Triplett B.A."/>
        </authorList>
    </citation>
    <scope>NUCLEOTIDE SEQUENCE [LARGE SCALE GENOMIC DNA]</scope>
    <source>
        <strain evidence="4 5">DS15</strain>
    </source>
</reference>
<gene>
    <name evidence="4" type="ORF">SAMN06295955_1076</name>
</gene>
<dbReference type="Pfam" id="PF00440">
    <property type="entry name" value="TetR_N"/>
    <property type="match status" value="1"/>
</dbReference>
<dbReference type="Proteomes" id="UP000198339">
    <property type="component" value="Unassembled WGS sequence"/>
</dbReference>
<dbReference type="GO" id="GO:0003700">
    <property type="term" value="F:DNA-binding transcription factor activity"/>
    <property type="evidence" value="ECO:0007669"/>
    <property type="project" value="TreeGrafter"/>
</dbReference>
<dbReference type="PANTHER" id="PTHR30055:SF146">
    <property type="entry name" value="HTH-TYPE TRANSCRIPTIONAL DUAL REGULATOR CECR"/>
    <property type="match status" value="1"/>
</dbReference>
<evidence type="ECO:0000259" key="3">
    <source>
        <dbReference type="PROSITE" id="PS50977"/>
    </source>
</evidence>
<feature type="domain" description="HTH tetR-type" evidence="3">
    <location>
        <begin position="1"/>
        <end position="37"/>
    </location>
</feature>
<dbReference type="PANTHER" id="PTHR30055">
    <property type="entry name" value="HTH-TYPE TRANSCRIPTIONAL REGULATOR RUTR"/>
    <property type="match status" value="1"/>
</dbReference>
<dbReference type="SUPFAM" id="SSF48498">
    <property type="entry name" value="Tetracyclin repressor-like, C-terminal domain"/>
    <property type="match status" value="1"/>
</dbReference>
<dbReference type="InterPro" id="IPR001647">
    <property type="entry name" value="HTH_TetR"/>
</dbReference>
<dbReference type="EMBL" id="FZPA01000007">
    <property type="protein sequence ID" value="SNS88249.1"/>
    <property type="molecule type" value="Genomic_DNA"/>
</dbReference>
<protein>
    <submittedName>
        <fullName evidence="4">Transcriptional regulator, TetR family</fullName>
    </submittedName>
</protein>
<dbReference type="InterPro" id="IPR036271">
    <property type="entry name" value="Tet_transcr_reg_TetR-rel_C_sf"/>
</dbReference>
<evidence type="ECO:0000313" key="4">
    <source>
        <dbReference type="EMBL" id="SNS88249.1"/>
    </source>
</evidence>
<dbReference type="InterPro" id="IPR009057">
    <property type="entry name" value="Homeodomain-like_sf"/>
</dbReference>
<dbReference type="SUPFAM" id="SSF46689">
    <property type="entry name" value="Homeodomain-like"/>
    <property type="match status" value="1"/>
</dbReference>
<keyword evidence="1 2" id="KW-0238">DNA-binding</keyword>
<organism evidence="4 5">
    <name type="scientific">Sphingopyxis indica</name>
    <dbReference type="NCBI Taxonomy" id="436663"/>
    <lineage>
        <taxon>Bacteria</taxon>
        <taxon>Pseudomonadati</taxon>
        <taxon>Pseudomonadota</taxon>
        <taxon>Alphaproteobacteria</taxon>
        <taxon>Sphingomonadales</taxon>
        <taxon>Sphingomonadaceae</taxon>
        <taxon>Sphingopyxis</taxon>
    </lineage>
</organism>